<comment type="similarity">
    <text evidence="6">Belongs to the vsr family.</text>
</comment>
<dbReference type="EMBL" id="ARXX01000001">
    <property type="protein sequence ID" value="MBF5054728.1"/>
    <property type="molecule type" value="Genomic_DNA"/>
</dbReference>
<dbReference type="Gene3D" id="3.40.960.10">
    <property type="entry name" value="VSR Endonuclease"/>
    <property type="match status" value="1"/>
</dbReference>
<proteinExistence type="inferred from homology"/>
<organism evidence="8 9">
    <name type="scientific">Alloalcanivorax profundimaris</name>
    <dbReference type="NCBI Taxonomy" id="2735259"/>
    <lineage>
        <taxon>Bacteria</taxon>
        <taxon>Pseudomonadati</taxon>
        <taxon>Pseudomonadota</taxon>
        <taxon>Gammaproteobacteria</taxon>
        <taxon>Oceanospirillales</taxon>
        <taxon>Alcanivoracaceae</taxon>
        <taxon>Alloalcanivorax</taxon>
    </lineage>
</organism>
<feature type="region of interest" description="Disordered" evidence="7">
    <location>
        <begin position="1"/>
        <end position="23"/>
    </location>
</feature>
<sequence>MSDTLSPKARSERMSRVKAKDTKPEMKLRRLVHGLGFRYRLHRRDLPGTPDLVFPRRRAVIFMHGCFWHRHPGCSLTRMPKSRVAFWRTKLEANRERDLRHQQALAGLGWRVLVVWECELRDLDAVAREVEAFLTQEEA</sequence>
<dbReference type="InterPro" id="IPR004603">
    <property type="entry name" value="DNA_mismatch_endonuc_vsr"/>
</dbReference>
<feature type="compositionally biased region" description="Basic and acidic residues" evidence="7">
    <location>
        <begin position="9"/>
        <end position="23"/>
    </location>
</feature>
<evidence type="ECO:0000313" key="8">
    <source>
        <dbReference type="EMBL" id="MBF5054728.1"/>
    </source>
</evidence>
<keyword evidence="3 6" id="KW-0227">DNA damage</keyword>
<evidence type="ECO:0000256" key="2">
    <source>
        <dbReference type="ARBA" id="ARBA00022759"/>
    </source>
</evidence>
<dbReference type="CDD" id="cd00221">
    <property type="entry name" value="Vsr"/>
    <property type="match status" value="1"/>
</dbReference>
<accession>A0ABS0AKW6</accession>
<keyword evidence="4 6" id="KW-0378">Hydrolase</keyword>
<dbReference type="EC" id="3.1.-.-" evidence="6"/>
<dbReference type="Proteomes" id="UP000662703">
    <property type="component" value="Unassembled WGS sequence"/>
</dbReference>
<evidence type="ECO:0000256" key="7">
    <source>
        <dbReference type="SAM" id="MobiDB-lite"/>
    </source>
</evidence>
<gene>
    <name evidence="8" type="ORF">Y5W_00022</name>
</gene>
<evidence type="ECO:0000256" key="5">
    <source>
        <dbReference type="ARBA" id="ARBA00023204"/>
    </source>
</evidence>
<keyword evidence="2 6" id="KW-0255">Endonuclease</keyword>
<dbReference type="NCBIfam" id="TIGR00632">
    <property type="entry name" value="vsr"/>
    <property type="match status" value="1"/>
</dbReference>
<reference evidence="8 9" key="1">
    <citation type="submission" date="2012-09" db="EMBL/GenBank/DDBJ databases">
        <title>Genome Sequence of alkane-degrading Bacterium Alcanivorax sp. 521-1.</title>
        <authorList>
            <person name="Lai Q."/>
            <person name="Shao Z."/>
        </authorList>
    </citation>
    <scope>NUCLEOTIDE SEQUENCE [LARGE SCALE GENOMIC DNA]</scope>
    <source>
        <strain evidence="8 9">521-1</strain>
    </source>
</reference>
<dbReference type="PIRSF" id="PIRSF018267">
    <property type="entry name" value="VSR_endonuc"/>
    <property type="match status" value="1"/>
</dbReference>
<evidence type="ECO:0000256" key="3">
    <source>
        <dbReference type="ARBA" id="ARBA00022763"/>
    </source>
</evidence>
<name>A0ABS0AKW6_9GAMM</name>
<evidence type="ECO:0000256" key="1">
    <source>
        <dbReference type="ARBA" id="ARBA00022722"/>
    </source>
</evidence>
<dbReference type="InterPro" id="IPR011335">
    <property type="entry name" value="Restrct_endonuc-II-like"/>
</dbReference>
<keyword evidence="5 6" id="KW-0234">DNA repair</keyword>
<evidence type="ECO:0000256" key="4">
    <source>
        <dbReference type="ARBA" id="ARBA00022801"/>
    </source>
</evidence>
<evidence type="ECO:0000313" key="9">
    <source>
        <dbReference type="Proteomes" id="UP000662703"/>
    </source>
</evidence>
<dbReference type="GO" id="GO:0004519">
    <property type="term" value="F:endonuclease activity"/>
    <property type="evidence" value="ECO:0007669"/>
    <property type="project" value="UniProtKB-KW"/>
</dbReference>
<dbReference type="Pfam" id="PF03852">
    <property type="entry name" value="Vsr"/>
    <property type="match status" value="1"/>
</dbReference>
<dbReference type="RefSeq" id="WP_232802360.1">
    <property type="nucleotide sequence ID" value="NZ_ARXX01000001.1"/>
</dbReference>
<dbReference type="SUPFAM" id="SSF52980">
    <property type="entry name" value="Restriction endonuclease-like"/>
    <property type="match status" value="1"/>
</dbReference>
<keyword evidence="1 6" id="KW-0540">Nuclease</keyword>
<comment type="function">
    <text evidence="6">May nick specific sequences that contain T:G mispairs resulting from m5C-deamination.</text>
</comment>
<comment type="caution">
    <text evidence="8">The sequence shown here is derived from an EMBL/GenBank/DDBJ whole genome shotgun (WGS) entry which is preliminary data.</text>
</comment>
<evidence type="ECO:0000256" key="6">
    <source>
        <dbReference type="PIRNR" id="PIRNR018267"/>
    </source>
</evidence>
<keyword evidence="9" id="KW-1185">Reference proteome</keyword>
<protein>
    <recommendedName>
        <fullName evidence="6">Very short patch repair endonuclease</fullName>
        <ecNumber evidence="6">3.1.-.-</ecNumber>
    </recommendedName>
</protein>